<dbReference type="eggNOG" id="COG0806">
    <property type="taxonomic scope" value="Bacteria"/>
</dbReference>
<keyword evidence="4 5" id="KW-0143">Chaperone</keyword>
<evidence type="ECO:0000313" key="8">
    <source>
        <dbReference type="EMBL" id="EER74976.1"/>
    </source>
</evidence>
<dbReference type="Gene3D" id="2.30.30.240">
    <property type="entry name" value="PRC-barrel domain"/>
    <property type="match status" value="1"/>
</dbReference>
<evidence type="ECO:0000256" key="3">
    <source>
        <dbReference type="ARBA" id="ARBA00022552"/>
    </source>
</evidence>
<dbReference type="GO" id="GO:0006364">
    <property type="term" value="P:rRNA processing"/>
    <property type="evidence" value="ECO:0007669"/>
    <property type="project" value="UniProtKB-UniRule"/>
</dbReference>
<keyword evidence="1 5" id="KW-0963">Cytoplasm</keyword>
<organism evidence="8 9">
    <name type="scientific">Weissella paramesenteroides ATCC 33313</name>
    <dbReference type="NCBI Taxonomy" id="585506"/>
    <lineage>
        <taxon>Bacteria</taxon>
        <taxon>Bacillati</taxon>
        <taxon>Bacillota</taxon>
        <taxon>Bacilli</taxon>
        <taxon>Lactobacillales</taxon>
        <taxon>Lactobacillaceae</taxon>
        <taxon>Weissella</taxon>
    </lineage>
</organism>
<dbReference type="PANTHER" id="PTHR33692">
    <property type="entry name" value="RIBOSOME MATURATION FACTOR RIMM"/>
    <property type="match status" value="1"/>
</dbReference>
<dbReference type="AlphaFoldDB" id="C5RAC2"/>
<dbReference type="Pfam" id="PF01782">
    <property type="entry name" value="RimM"/>
    <property type="match status" value="1"/>
</dbReference>
<comment type="domain">
    <text evidence="5">The PRC barrel domain binds ribosomal protein uS19.</text>
</comment>
<dbReference type="HOGENOM" id="CLU_077636_3_1_9"/>
<keyword evidence="2 5" id="KW-0690">Ribosome biogenesis</keyword>
<keyword evidence="9" id="KW-1185">Reference proteome</keyword>
<dbReference type="InterPro" id="IPR011961">
    <property type="entry name" value="RimM"/>
</dbReference>
<dbReference type="GO" id="GO:0005737">
    <property type="term" value="C:cytoplasm"/>
    <property type="evidence" value="ECO:0007669"/>
    <property type="project" value="UniProtKB-SubCell"/>
</dbReference>
<dbReference type="SUPFAM" id="SSF50346">
    <property type="entry name" value="PRC-barrel domain"/>
    <property type="match status" value="1"/>
</dbReference>
<dbReference type="STRING" id="585506.HMPREF0877_0917"/>
<dbReference type="GO" id="GO:0042274">
    <property type="term" value="P:ribosomal small subunit biogenesis"/>
    <property type="evidence" value="ECO:0007669"/>
    <property type="project" value="UniProtKB-UniRule"/>
</dbReference>
<evidence type="ECO:0000259" key="6">
    <source>
        <dbReference type="Pfam" id="PF01782"/>
    </source>
</evidence>
<evidence type="ECO:0000256" key="5">
    <source>
        <dbReference type="HAMAP-Rule" id="MF_00014"/>
    </source>
</evidence>
<keyword evidence="3 5" id="KW-0698">rRNA processing</keyword>
<comment type="caution">
    <text evidence="8">The sequence shown here is derived from an EMBL/GenBank/DDBJ whole genome shotgun (WGS) entry which is preliminary data.</text>
</comment>
<dbReference type="InterPro" id="IPR027275">
    <property type="entry name" value="PRC-brl_dom"/>
</dbReference>
<dbReference type="Proteomes" id="UP000004528">
    <property type="component" value="Unassembled WGS sequence"/>
</dbReference>
<evidence type="ECO:0000259" key="7">
    <source>
        <dbReference type="Pfam" id="PF05239"/>
    </source>
</evidence>
<reference evidence="8 9" key="1">
    <citation type="submission" date="2009-04" db="EMBL/GenBank/DDBJ databases">
        <authorList>
            <person name="Qin X."/>
            <person name="Bachman B."/>
            <person name="Battles P."/>
            <person name="Bell A."/>
            <person name="Bess C."/>
            <person name="Bickham C."/>
            <person name="Chaboub L."/>
            <person name="Chen D."/>
            <person name="Coyle M."/>
            <person name="Deiros D.R."/>
            <person name="Dinh H."/>
            <person name="Forbes L."/>
            <person name="Fowler G."/>
            <person name="Francisco L."/>
            <person name="Fu Q."/>
            <person name="Gubbala S."/>
            <person name="Hale W."/>
            <person name="Han Y."/>
            <person name="Hemphill L."/>
            <person name="Highlander S.K."/>
            <person name="Hirani K."/>
            <person name="Hogues M."/>
            <person name="Jackson L."/>
            <person name="Jakkamsetti A."/>
            <person name="Javaid M."/>
            <person name="Jiang H."/>
            <person name="Korchina V."/>
            <person name="Kovar C."/>
            <person name="Lara F."/>
            <person name="Lee S."/>
            <person name="Mata R."/>
            <person name="Mathew T."/>
            <person name="Moen C."/>
            <person name="Morales K."/>
            <person name="Munidasa M."/>
            <person name="Nazareth L."/>
            <person name="Ngo R."/>
            <person name="Nguyen L."/>
            <person name="Okwuonu G."/>
            <person name="Ongeri F."/>
            <person name="Patil S."/>
            <person name="Petrosino J."/>
            <person name="Pham C."/>
            <person name="Pham P."/>
            <person name="Pu L.-L."/>
            <person name="Puazo M."/>
            <person name="Raj R."/>
            <person name="Reid J."/>
            <person name="Rouhana J."/>
            <person name="Saada N."/>
            <person name="Shang Y."/>
            <person name="Simmons D."/>
            <person name="Thornton R."/>
            <person name="Warren J."/>
            <person name="Weissenberger G."/>
            <person name="Zhang J."/>
            <person name="Zhang L."/>
            <person name="Zhou C."/>
            <person name="Zhu D."/>
            <person name="Muzny D."/>
            <person name="Worley K."/>
            <person name="Gibbs R."/>
        </authorList>
    </citation>
    <scope>NUCLEOTIDE SEQUENCE [LARGE SCALE GENOMIC DNA]</scope>
    <source>
        <strain evidence="8 9">ATCC 33313</strain>
    </source>
</reference>
<dbReference type="EMBL" id="ACKU01000012">
    <property type="protein sequence ID" value="EER74976.1"/>
    <property type="molecule type" value="Genomic_DNA"/>
</dbReference>
<proteinExistence type="inferred from homology"/>
<comment type="function">
    <text evidence="5">An accessory protein needed during the final step in the assembly of 30S ribosomal subunit, possibly for assembly of the head region. Essential for efficient processing of 16S rRNA. May be needed both before and after RbfA during the maturation of 16S rRNA. It has affinity for free ribosomal 30S subunits but not for 70S ribosomes.</text>
</comment>
<evidence type="ECO:0000256" key="2">
    <source>
        <dbReference type="ARBA" id="ARBA00022517"/>
    </source>
</evidence>
<dbReference type="NCBIfam" id="TIGR02273">
    <property type="entry name" value="16S_RimM"/>
    <property type="match status" value="1"/>
</dbReference>
<sequence length="191" mass="21727">MPIQLALFYWYTTINRTIEKEENMALYKVGKIVNTHGIRGEVRIVPTTDFPAERFKKNKNLIIQTPEGNLTVQIATSRQHKQFMLVSFVGMGNINDVEQYKDCEVFVADELQQALPDDEFYYHEIIGLDVIDNATNEIIGKVSEIMPMPANDVWVVHAKGKEDLLLPFIEDVVTAIDLDTGTAKVNLLEEI</sequence>
<accession>C5RAC2</accession>
<protein>
    <recommendedName>
        <fullName evidence="5">Ribosome maturation factor RimM</fullName>
    </recommendedName>
</protein>
<feature type="domain" description="PRC-barrel" evidence="7">
    <location>
        <begin position="117"/>
        <end position="189"/>
    </location>
</feature>
<feature type="domain" description="RimM N-terminal" evidence="6">
    <location>
        <begin position="29"/>
        <end position="109"/>
    </location>
</feature>
<dbReference type="SUPFAM" id="SSF50447">
    <property type="entry name" value="Translation proteins"/>
    <property type="match status" value="1"/>
</dbReference>
<evidence type="ECO:0000313" key="9">
    <source>
        <dbReference type="Proteomes" id="UP000004528"/>
    </source>
</evidence>
<comment type="subunit">
    <text evidence="5">Binds ribosomal protein uS19.</text>
</comment>
<dbReference type="Gene3D" id="2.40.30.60">
    <property type="entry name" value="RimM"/>
    <property type="match status" value="1"/>
</dbReference>
<dbReference type="InterPro" id="IPR002676">
    <property type="entry name" value="RimM_N"/>
</dbReference>
<dbReference type="GO" id="GO:0005840">
    <property type="term" value="C:ribosome"/>
    <property type="evidence" value="ECO:0007669"/>
    <property type="project" value="InterPro"/>
</dbReference>
<evidence type="ECO:0000256" key="4">
    <source>
        <dbReference type="ARBA" id="ARBA00023186"/>
    </source>
</evidence>
<dbReference type="GO" id="GO:0043022">
    <property type="term" value="F:ribosome binding"/>
    <property type="evidence" value="ECO:0007669"/>
    <property type="project" value="InterPro"/>
</dbReference>
<dbReference type="InterPro" id="IPR009000">
    <property type="entry name" value="Transl_B-barrel_sf"/>
</dbReference>
<dbReference type="HAMAP" id="MF_00014">
    <property type="entry name" value="Ribosome_mat_RimM"/>
    <property type="match status" value="1"/>
</dbReference>
<evidence type="ECO:0000256" key="1">
    <source>
        <dbReference type="ARBA" id="ARBA00022490"/>
    </source>
</evidence>
<gene>
    <name evidence="5 8" type="primary">rimM</name>
    <name evidence="8" type="ORF">HMPREF0877_0917</name>
</gene>
<dbReference type="InterPro" id="IPR011033">
    <property type="entry name" value="PRC_barrel-like_sf"/>
</dbReference>
<name>C5RAC2_WEIPA</name>
<comment type="subcellular location">
    <subcellularLocation>
        <location evidence="5">Cytoplasm</location>
    </subcellularLocation>
</comment>
<dbReference type="PANTHER" id="PTHR33692:SF1">
    <property type="entry name" value="RIBOSOME MATURATION FACTOR RIMM"/>
    <property type="match status" value="1"/>
</dbReference>
<dbReference type="Pfam" id="PF05239">
    <property type="entry name" value="PRC"/>
    <property type="match status" value="1"/>
</dbReference>
<comment type="similarity">
    <text evidence="5">Belongs to the RimM family.</text>
</comment>
<dbReference type="InterPro" id="IPR036976">
    <property type="entry name" value="RimM_N_sf"/>
</dbReference>